<keyword evidence="2" id="KW-0285">Flavoprotein</keyword>
<keyword evidence="8" id="KW-1185">Reference proteome</keyword>
<evidence type="ECO:0000259" key="6">
    <source>
        <dbReference type="Pfam" id="PF01494"/>
    </source>
</evidence>
<evidence type="ECO:0000256" key="2">
    <source>
        <dbReference type="ARBA" id="ARBA00022630"/>
    </source>
</evidence>
<keyword evidence="5" id="KW-0503">Monooxygenase</keyword>
<evidence type="ECO:0000256" key="3">
    <source>
        <dbReference type="ARBA" id="ARBA00022827"/>
    </source>
</evidence>
<keyword evidence="3" id="KW-0274">FAD</keyword>
<dbReference type="Proteomes" id="UP001465976">
    <property type="component" value="Unassembled WGS sequence"/>
</dbReference>
<dbReference type="InterPro" id="IPR050493">
    <property type="entry name" value="FAD-dep_Monooxygenase_BioMet"/>
</dbReference>
<comment type="similarity">
    <text evidence="1">Belongs to the paxM FAD-dependent monooxygenase family.</text>
</comment>
<evidence type="ECO:0000256" key="4">
    <source>
        <dbReference type="ARBA" id="ARBA00023002"/>
    </source>
</evidence>
<dbReference type="Pfam" id="PF01494">
    <property type="entry name" value="FAD_binding_3"/>
    <property type="match status" value="1"/>
</dbReference>
<gene>
    <name evidence="7" type="ORF">V5O48_002675</name>
</gene>
<dbReference type="InterPro" id="IPR002938">
    <property type="entry name" value="FAD-bd"/>
</dbReference>
<evidence type="ECO:0000256" key="5">
    <source>
        <dbReference type="ARBA" id="ARBA00023033"/>
    </source>
</evidence>
<feature type="domain" description="FAD-binding" evidence="6">
    <location>
        <begin position="11"/>
        <end position="398"/>
    </location>
</feature>
<evidence type="ECO:0000256" key="1">
    <source>
        <dbReference type="ARBA" id="ARBA00007992"/>
    </source>
</evidence>
<dbReference type="InterPro" id="IPR036188">
    <property type="entry name" value="FAD/NAD-bd_sf"/>
</dbReference>
<name>A0ABR3FV29_9AGAR</name>
<dbReference type="Gene3D" id="3.50.50.60">
    <property type="entry name" value="FAD/NAD(P)-binding domain"/>
    <property type="match status" value="1"/>
</dbReference>
<comment type="caution">
    <text evidence="7">The sequence shown here is derived from an EMBL/GenBank/DDBJ whole genome shotgun (WGS) entry which is preliminary data.</text>
</comment>
<dbReference type="PRINTS" id="PR00420">
    <property type="entry name" value="RNGMNOXGNASE"/>
</dbReference>
<sequence length="477" mass="53006">MNSRNLPLKFIVIGASIAGLTSAYLLRQSGHDVEVVEKRHRGEKVNDGHIRVPPNMTRLLQTIPGTEELLKKASWVSGVSFVSGETMKLLGEMVFIEEVMSDLGSEFYYIEHADLIAHLYNLCRDARVRFHHGFNVKEVLVDFNDPPTVVSDTGTRLTGDIVVGADGKRGLTRQIVAVDETDSEDEFEDDSRSNSTHEPRDVVMLAFHFLPSESIQRVTTSFSAVMTIPVSELEKDPELAPLVKDDRFVIWAGNGSCLSGGRAGSLFGVVYHDARGPITPEEPDTEWDESVSTSTLESRIKQYHPRLQKLVRIASACRRTATHLIPLTRFTDHTNSLVVIGDAAHVVISSCTHNGSIATEDAFTLGRLFSRVTSRDQVPLLLSGYNQIRRKRSEALEDAEFRGTDIVAVPPGPHRDARDAFFAQTLHMDAADDETLYSIWSSYLEAFSYDAIDAVDEWWLTWGKPIQDAGVVTNGIH</sequence>
<dbReference type="SUPFAM" id="SSF51905">
    <property type="entry name" value="FAD/NAD(P)-binding domain"/>
    <property type="match status" value="1"/>
</dbReference>
<organism evidence="7 8">
    <name type="scientific">Marasmius crinis-equi</name>
    <dbReference type="NCBI Taxonomy" id="585013"/>
    <lineage>
        <taxon>Eukaryota</taxon>
        <taxon>Fungi</taxon>
        <taxon>Dikarya</taxon>
        <taxon>Basidiomycota</taxon>
        <taxon>Agaricomycotina</taxon>
        <taxon>Agaricomycetes</taxon>
        <taxon>Agaricomycetidae</taxon>
        <taxon>Agaricales</taxon>
        <taxon>Marasmiineae</taxon>
        <taxon>Marasmiaceae</taxon>
        <taxon>Marasmius</taxon>
    </lineage>
</organism>
<evidence type="ECO:0000313" key="7">
    <source>
        <dbReference type="EMBL" id="KAL0579342.1"/>
    </source>
</evidence>
<accession>A0ABR3FV29</accession>
<reference evidence="7 8" key="1">
    <citation type="submission" date="2024-02" db="EMBL/GenBank/DDBJ databases">
        <title>A draft genome for the cacao thread blight pathogen Marasmius crinis-equi.</title>
        <authorList>
            <person name="Cohen S.P."/>
            <person name="Baruah I.K."/>
            <person name="Amoako-Attah I."/>
            <person name="Bukari Y."/>
            <person name="Meinhardt L.W."/>
            <person name="Bailey B.A."/>
        </authorList>
    </citation>
    <scope>NUCLEOTIDE SEQUENCE [LARGE SCALE GENOMIC DNA]</scope>
    <source>
        <strain evidence="7 8">GH-76</strain>
    </source>
</reference>
<evidence type="ECO:0000313" key="8">
    <source>
        <dbReference type="Proteomes" id="UP001465976"/>
    </source>
</evidence>
<dbReference type="PANTHER" id="PTHR13789">
    <property type="entry name" value="MONOOXYGENASE"/>
    <property type="match status" value="1"/>
</dbReference>
<proteinExistence type="inferred from homology"/>
<keyword evidence="4" id="KW-0560">Oxidoreductase</keyword>
<protein>
    <recommendedName>
        <fullName evidence="6">FAD-binding domain-containing protein</fullName>
    </recommendedName>
</protein>
<dbReference type="EMBL" id="JBAHYK010000063">
    <property type="protein sequence ID" value="KAL0579342.1"/>
    <property type="molecule type" value="Genomic_DNA"/>
</dbReference>
<dbReference type="PANTHER" id="PTHR13789:SF314">
    <property type="entry name" value="FAD-BINDING DOMAIN-CONTAINING PROTEIN"/>
    <property type="match status" value="1"/>
</dbReference>